<evidence type="ECO:0000313" key="2">
    <source>
        <dbReference type="EMBL" id="CEM37389.1"/>
    </source>
</evidence>
<gene>
    <name evidence="2" type="ORF">Cvel_24284</name>
</gene>
<reference evidence="2" key="1">
    <citation type="submission" date="2014-11" db="EMBL/GenBank/DDBJ databases">
        <authorList>
            <person name="Otto D Thomas"/>
            <person name="Naeem Raeece"/>
        </authorList>
    </citation>
    <scope>NUCLEOTIDE SEQUENCE</scope>
</reference>
<proteinExistence type="predicted"/>
<name>A0A0G4H1C1_9ALVE</name>
<protein>
    <submittedName>
        <fullName evidence="2">Uncharacterized protein</fullName>
    </submittedName>
</protein>
<dbReference type="AlphaFoldDB" id="A0A0G4H1C1"/>
<feature type="compositionally biased region" description="Basic and acidic residues" evidence="1">
    <location>
        <begin position="60"/>
        <end position="75"/>
    </location>
</feature>
<accession>A0A0G4H1C1</accession>
<dbReference type="VEuPathDB" id="CryptoDB:Cvel_24284"/>
<feature type="region of interest" description="Disordered" evidence="1">
    <location>
        <begin position="56"/>
        <end position="83"/>
    </location>
</feature>
<organism evidence="2">
    <name type="scientific">Chromera velia CCMP2878</name>
    <dbReference type="NCBI Taxonomy" id="1169474"/>
    <lineage>
        <taxon>Eukaryota</taxon>
        <taxon>Sar</taxon>
        <taxon>Alveolata</taxon>
        <taxon>Colpodellida</taxon>
        <taxon>Chromeraceae</taxon>
        <taxon>Chromera</taxon>
    </lineage>
</organism>
<evidence type="ECO:0000256" key="1">
    <source>
        <dbReference type="SAM" id="MobiDB-lite"/>
    </source>
</evidence>
<dbReference type="EMBL" id="CDMZ01001772">
    <property type="protein sequence ID" value="CEM37389.1"/>
    <property type="molecule type" value="Genomic_DNA"/>
</dbReference>
<feature type="compositionally biased region" description="Polar residues" evidence="1">
    <location>
        <begin position="1"/>
        <end position="25"/>
    </location>
</feature>
<sequence length="112" mass="12204">MAGTVSPTANVVPSLSEKNFPSTKPSVPDIETGIGLLRKGETGDDRVAPLSLRPSVLDSETGKQETWREGRKGEEEVGETGTRTQHVHLHWLDLVRFFAVVTVVCGHLDDIL</sequence>
<feature type="region of interest" description="Disordered" evidence="1">
    <location>
        <begin position="1"/>
        <end position="31"/>
    </location>
</feature>